<reference evidence="1 2" key="1">
    <citation type="journal article" date="2016" name="Genome Announc.">
        <title>Complete Genome Sequence of Methylobacterium populi P-1M, Isolated from Pink-Pigmented Household Biofilm.</title>
        <authorList>
            <person name="Morohoshi T."/>
            <person name="Ikeda T."/>
        </authorList>
    </citation>
    <scope>NUCLEOTIDE SEQUENCE [LARGE SCALE GENOMIC DNA]</scope>
    <source>
        <strain evidence="1 2">P-1M</strain>
    </source>
</reference>
<dbReference type="RefSeq" id="WP_096485398.1">
    <property type="nucleotide sequence ID" value="NZ_AP014809.1"/>
</dbReference>
<evidence type="ECO:0000313" key="2">
    <source>
        <dbReference type="Proteomes" id="UP000218288"/>
    </source>
</evidence>
<sequence length="125" mass="13324">MNAPLRSDAVSLPLSPVVATFRVRQRTAGTWDVVREISGPDVLSVEESPLRIGDLHRDPAEANAAAAAAAEAWKLTGREALVRPISTATTGRRAGQTYGLFPLRSEPDAEHRLGSQDLGIIARAS</sequence>
<proteinExistence type="predicted"/>
<dbReference type="Proteomes" id="UP000218288">
    <property type="component" value="Chromosome"/>
</dbReference>
<evidence type="ECO:0000313" key="1">
    <source>
        <dbReference type="EMBL" id="BAU91201.1"/>
    </source>
</evidence>
<dbReference type="EMBL" id="AP014809">
    <property type="protein sequence ID" value="BAU91201.1"/>
    <property type="molecule type" value="Genomic_DNA"/>
</dbReference>
<accession>A0A160PH97</accession>
<organism evidence="1 2">
    <name type="scientific">Methylorubrum populi</name>
    <dbReference type="NCBI Taxonomy" id="223967"/>
    <lineage>
        <taxon>Bacteria</taxon>
        <taxon>Pseudomonadati</taxon>
        <taxon>Pseudomonadota</taxon>
        <taxon>Alphaproteobacteria</taxon>
        <taxon>Hyphomicrobiales</taxon>
        <taxon>Methylobacteriaceae</taxon>
        <taxon>Methylorubrum</taxon>
    </lineage>
</organism>
<name>A0A160PH97_9HYPH</name>
<gene>
    <name evidence="1" type="ORF">MPPM_2596</name>
</gene>
<dbReference type="AlphaFoldDB" id="A0A160PH97"/>
<protein>
    <submittedName>
        <fullName evidence="1">Uncharacterized protein</fullName>
    </submittedName>
</protein>